<keyword evidence="2" id="KW-1185">Reference proteome</keyword>
<reference evidence="1" key="1">
    <citation type="submission" date="2022-04" db="EMBL/GenBank/DDBJ databases">
        <title>Genome of the entomopathogenic fungus Entomophthora muscae.</title>
        <authorList>
            <person name="Elya C."/>
            <person name="Lovett B.R."/>
            <person name="Lee E."/>
            <person name="Macias A.M."/>
            <person name="Hajek A.E."/>
            <person name="De Bivort B.L."/>
            <person name="Kasson M.T."/>
            <person name="De Fine Licht H.H."/>
            <person name="Stajich J.E."/>
        </authorList>
    </citation>
    <scope>NUCLEOTIDE SEQUENCE</scope>
    <source>
        <strain evidence="1">Berkeley</strain>
    </source>
</reference>
<dbReference type="Proteomes" id="UP001165960">
    <property type="component" value="Unassembled WGS sequence"/>
</dbReference>
<evidence type="ECO:0000313" key="2">
    <source>
        <dbReference type="Proteomes" id="UP001165960"/>
    </source>
</evidence>
<proteinExistence type="predicted"/>
<protein>
    <submittedName>
        <fullName evidence="1">Uncharacterized protein</fullName>
    </submittedName>
</protein>
<evidence type="ECO:0000313" key="1">
    <source>
        <dbReference type="EMBL" id="KAJ9058520.1"/>
    </source>
</evidence>
<gene>
    <name evidence="1" type="ORF">DSO57_1011460</name>
</gene>
<name>A0ACC2S873_9FUNG</name>
<accession>A0ACC2S873</accession>
<sequence length="950" mass="103622">MQAVIFIFIALFLSIYSVASIPPNLLAITTARAAAAKIYQVIEIVPTINSGQPGEKELQSINGKISFNNINFHFPSRPDVTIFQNFSLEVATGATVALVGASGSGKSTLVQLLERFYDPVQGQVTLDDIDIRSFDVKWLRRQFGLVSQEPVLFSGTIFENIALGLIGTHHEHTSPGEQTRLIEHACRDANAHDFITKLPNGYQTNVGEQGFLLSGGQKQRIAIARAIVKDPKVLLLDEATSALDTKSEAVVQRALDKAAQGRTTLVIAHRLSTIQNADLIVVMDRGRIVEKGNHKELLALQGTYFNLVNIQHTRPTASAVTLPSPSQMDNYEEDTPLLESLNSEEVSYERRTAKASFFNNVWTLMKLNLPEAFPNAVGTLGALLMGAMNLIMFLALLVSSQAIAETYRKGLPLTQDLWNMFYLLSGVAILAGISQLCCILGLGIGAEKLSTRLRVLLMEAIMRQEVGWFDLDINSVGVLVSSAALIPQKITSFSGTSLGALINISINLLVSVAIGFFLNAKVTLIMLLFLPVLLGMGAASMALMHRFSKRSKQAYVESTQMACENASQMRTVASLTKEDQVFKEYRASQRMAMRSGYSNAFITTIFLSLACSVVPIVISAATLLLSSFVMDIGKDDRFQYFLKACGVIFLLTMVASDAFRKLPMLMGVKAAKDSAKKFNLMLLREPRINQLDSGTGKHINTSQGEISFNNVKFSYPTRPNIPSLRGISFQANRGQFIALVGPSGCGKSTSIGLIERFYDISRGSIALDGVDIRDLHLPSYRDHISLVGQEPALFNLSIKDNILMGARTYESTPSMEQVITAAKASNIHDFIMSLPDAYETMVGGKGTQLSGGQKQRIAIARALIRDPQILLLDEATSALDAESEKVVQAALDQASQGRTTIAIAHRLSTIKNADLILVMQDGLIVERGTHQELVARNGLYAEMASQQALT</sequence>
<organism evidence="1 2">
    <name type="scientific">Entomophthora muscae</name>
    <dbReference type="NCBI Taxonomy" id="34485"/>
    <lineage>
        <taxon>Eukaryota</taxon>
        <taxon>Fungi</taxon>
        <taxon>Fungi incertae sedis</taxon>
        <taxon>Zoopagomycota</taxon>
        <taxon>Entomophthoromycotina</taxon>
        <taxon>Entomophthoromycetes</taxon>
        <taxon>Entomophthorales</taxon>
        <taxon>Entomophthoraceae</taxon>
        <taxon>Entomophthora</taxon>
    </lineage>
</organism>
<comment type="caution">
    <text evidence="1">The sequence shown here is derived from an EMBL/GenBank/DDBJ whole genome shotgun (WGS) entry which is preliminary data.</text>
</comment>
<dbReference type="EMBL" id="QTSX02005719">
    <property type="protein sequence ID" value="KAJ9058520.1"/>
    <property type="molecule type" value="Genomic_DNA"/>
</dbReference>